<sequence length="310" mass="33791">MNFAKNKNKIIVLITTTVVLVGVFLFYFLSKKEEIIIESEVNIAEEKIDPFEDLVLEAKSAFVWDTYENKIIYSMNGEAQLPLASLTKLMTALVVSELVPEGIIVTIDSQDINEEGDSGFLMGEKWRLADVLDFTLVSSSNDGAHALASIIGSINTGEGQTQEEMFIKEMNQKAQNLGLIQTYFLNESGLDVSQDVGGAYGSAKDVAMLMGQIIKEKPQILEATKYSSLEIKSKDFTHTVYNTNQYAEAIPGIIASKTGFTDLAGGNLVIAFDIGIGHPIIVSVLGSSREGRFKDVGKLVSASIEKVAQE</sequence>
<gene>
    <name evidence="12" type="ORF">A2442_03130</name>
</gene>
<evidence type="ECO:0000256" key="2">
    <source>
        <dbReference type="ARBA" id="ARBA00022729"/>
    </source>
</evidence>
<evidence type="ECO:0000313" key="12">
    <source>
        <dbReference type="EMBL" id="OGD67470.1"/>
    </source>
</evidence>
<feature type="domain" description="Peptidase S11 D-alanyl-D-alanine carboxypeptidase A N-terminal" evidence="11">
    <location>
        <begin position="56"/>
        <end position="287"/>
    </location>
</feature>
<feature type="transmembrane region" description="Helical" evidence="10">
    <location>
        <begin position="12"/>
        <end position="29"/>
    </location>
</feature>
<evidence type="ECO:0000256" key="1">
    <source>
        <dbReference type="ARBA" id="ARBA00007164"/>
    </source>
</evidence>
<evidence type="ECO:0000256" key="5">
    <source>
        <dbReference type="ARBA" id="ARBA00022984"/>
    </source>
</evidence>
<keyword evidence="2" id="KW-0732">Signal</keyword>
<feature type="active site" evidence="7">
    <location>
        <position position="139"/>
    </location>
</feature>
<evidence type="ECO:0000256" key="8">
    <source>
        <dbReference type="PIRSR" id="PIRSR618044-2"/>
    </source>
</evidence>
<reference evidence="12 13" key="1">
    <citation type="journal article" date="2016" name="Nat. Commun.">
        <title>Thousands of microbial genomes shed light on interconnected biogeochemical processes in an aquifer system.</title>
        <authorList>
            <person name="Anantharaman K."/>
            <person name="Brown C.T."/>
            <person name="Hug L.A."/>
            <person name="Sharon I."/>
            <person name="Castelle C.J."/>
            <person name="Probst A.J."/>
            <person name="Thomas B.C."/>
            <person name="Singh A."/>
            <person name="Wilkins M.J."/>
            <person name="Karaoz U."/>
            <person name="Brodie E.L."/>
            <person name="Williams K.H."/>
            <person name="Hubbard S.S."/>
            <person name="Banfield J.F."/>
        </authorList>
    </citation>
    <scope>NUCLEOTIDE SEQUENCE [LARGE SCALE GENOMIC DNA]</scope>
</reference>
<dbReference type="Gene3D" id="3.40.710.10">
    <property type="entry name" value="DD-peptidase/beta-lactamase superfamily"/>
    <property type="match status" value="1"/>
</dbReference>
<keyword evidence="6" id="KW-0961">Cell wall biogenesis/degradation</keyword>
<protein>
    <recommendedName>
        <fullName evidence="11">Peptidase S11 D-alanyl-D-alanine carboxypeptidase A N-terminal domain-containing protein</fullName>
    </recommendedName>
</protein>
<dbReference type="InterPro" id="IPR001967">
    <property type="entry name" value="Peptidase_S11_N"/>
</dbReference>
<keyword evidence="4" id="KW-0133">Cell shape</keyword>
<dbReference type="AlphaFoldDB" id="A0A1F5EJF4"/>
<feature type="active site" description="Proton acceptor" evidence="7">
    <location>
        <position position="88"/>
    </location>
</feature>
<accession>A0A1F5EJF4</accession>
<dbReference type="GO" id="GO:0009252">
    <property type="term" value="P:peptidoglycan biosynthetic process"/>
    <property type="evidence" value="ECO:0007669"/>
    <property type="project" value="UniProtKB-KW"/>
</dbReference>
<dbReference type="GO" id="GO:0006508">
    <property type="term" value="P:proteolysis"/>
    <property type="evidence" value="ECO:0007669"/>
    <property type="project" value="InterPro"/>
</dbReference>
<organism evidence="12 13">
    <name type="scientific">Candidatus Campbellbacteria bacterium RIFOXYC2_FULL_35_25</name>
    <dbReference type="NCBI Taxonomy" id="1797582"/>
    <lineage>
        <taxon>Bacteria</taxon>
        <taxon>Candidatus Campbelliibacteriota</taxon>
    </lineage>
</organism>
<dbReference type="PRINTS" id="PR00725">
    <property type="entry name" value="DADACBPTASE1"/>
</dbReference>
<dbReference type="Proteomes" id="UP000179003">
    <property type="component" value="Unassembled WGS sequence"/>
</dbReference>
<dbReference type="GO" id="GO:0071555">
    <property type="term" value="P:cell wall organization"/>
    <property type="evidence" value="ECO:0007669"/>
    <property type="project" value="UniProtKB-KW"/>
</dbReference>
<evidence type="ECO:0000256" key="10">
    <source>
        <dbReference type="SAM" id="Phobius"/>
    </source>
</evidence>
<dbReference type="STRING" id="1797582.A2442_03130"/>
<evidence type="ECO:0000256" key="7">
    <source>
        <dbReference type="PIRSR" id="PIRSR618044-1"/>
    </source>
</evidence>
<keyword evidence="5" id="KW-0573">Peptidoglycan synthesis</keyword>
<keyword evidence="10" id="KW-0812">Transmembrane</keyword>
<dbReference type="Pfam" id="PF00768">
    <property type="entry name" value="Peptidase_S11"/>
    <property type="match status" value="1"/>
</dbReference>
<evidence type="ECO:0000256" key="9">
    <source>
        <dbReference type="RuleBase" id="RU004016"/>
    </source>
</evidence>
<keyword evidence="10" id="KW-0472">Membrane</keyword>
<name>A0A1F5EJF4_9BACT</name>
<evidence type="ECO:0000259" key="11">
    <source>
        <dbReference type="Pfam" id="PF00768"/>
    </source>
</evidence>
<evidence type="ECO:0000313" key="13">
    <source>
        <dbReference type="Proteomes" id="UP000179003"/>
    </source>
</evidence>
<dbReference type="EMBL" id="MFAE01000005">
    <property type="protein sequence ID" value="OGD67470.1"/>
    <property type="molecule type" value="Genomic_DNA"/>
</dbReference>
<keyword evidence="10" id="KW-1133">Transmembrane helix</keyword>
<comment type="similarity">
    <text evidence="1 9">Belongs to the peptidase S11 family.</text>
</comment>
<keyword evidence="3" id="KW-0378">Hydrolase</keyword>
<evidence type="ECO:0000256" key="6">
    <source>
        <dbReference type="ARBA" id="ARBA00023316"/>
    </source>
</evidence>
<dbReference type="InterPro" id="IPR012338">
    <property type="entry name" value="Beta-lactam/transpept-like"/>
</dbReference>
<dbReference type="PANTHER" id="PTHR21581">
    <property type="entry name" value="D-ALANYL-D-ALANINE CARBOXYPEPTIDASE"/>
    <property type="match status" value="1"/>
</dbReference>
<dbReference type="InterPro" id="IPR018044">
    <property type="entry name" value="Peptidase_S11"/>
</dbReference>
<feature type="binding site" evidence="8">
    <location>
        <position position="257"/>
    </location>
    <ligand>
        <name>substrate</name>
    </ligand>
</feature>
<dbReference type="GO" id="GO:0009002">
    <property type="term" value="F:serine-type D-Ala-D-Ala carboxypeptidase activity"/>
    <property type="evidence" value="ECO:0007669"/>
    <property type="project" value="InterPro"/>
</dbReference>
<dbReference type="PANTHER" id="PTHR21581:SF26">
    <property type="entry name" value="D-ALANYL-D-ALANINE ENDOPEPTIDASE"/>
    <property type="match status" value="1"/>
</dbReference>
<comment type="caution">
    <text evidence="12">The sequence shown here is derived from an EMBL/GenBank/DDBJ whole genome shotgun (WGS) entry which is preliminary data.</text>
</comment>
<dbReference type="SUPFAM" id="SSF56601">
    <property type="entry name" value="beta-lactamase/transpeptidase-like"/>
    <property type="match status" value="1"/>
</dbReference>
<evidence type="ECO:0000256" key="3">
    <source>
        <dbReference type="ARBA" id="ARBA00022801"/>
    </source>
</evidence>
<proteinExistence type="inferred from homology"/>
<evidence type="ECO:0000256" key="4">
    <source>
        <dbReference type="ARBA" id="ARBA00022960"/>
    </source>
</evidence>
<dbReference type="GO" id="GO:0008360">
    <property type="term" value="P:regulation of cell shape"/>
    <property type="evidence" value="ECO:0007669"/>
    <property type="project" value="UniProtKB-KW"/>
</dbReference>
<feature type="active site" description="Acyl-ester intermediate" evidence="7">
    <location>
        <position position="85"/>
    </location>
</feature>